<proteinExistence type="predicted"/>
<gene>
    <name evidence="2" type="ORF">CAEBREN_09918</name>
</gene>
<dbReference type="PANTHER" id="PTHR23062">
    <property type="entry name" value="HYPOTHETICAL PROTEIN C.ELEGANS"/>
    <property type="match status" value="1"/>
</dbReference>
<protein>
    <submittedName>
        <fullName evidence="2">Uncharacterized protein</fullName>
    </submittedName>
</protein>
<feature type="compositionally biased region" description="Low complexity" evidence="1">
    <location>
        <begin position="18"/>
        <end position="32"/>
    </location>
</feature>
<evidence type="ECO:0000256" key="1">
    <source>
        <dbReference type="SAM" id="MobiDB-lite"/>
    </source>
</evidence>
<dbReference type="HOGENOM" id="CLU_041479_2_0_1"/>
<feature type="region of interest" description="Disordered" evidence="1">
    <location>
        <begin position="1"/>
        <end position="35"/>
    </location>
</feature>
<dbReference type="AlphaFoldDB" id="G0N2N3"/>
<dbReference type="STRING" id="135651.G0N2N3"/>
<dbReference type="GO" id="GO:0045087">
    <property type="term" value="P:innate immune response"/>
    <property type="evidence" value="ECO:0007669"/>
    <property type="project" value="TreeGrafter"/>
</dbReference>
<dbReference type="InParanoid" id="G0N2N3"/>
<dbReference type="Proteomes" id="UP000008068">
    <property type="component" value="Unassembled WGS sequence"/>
</dbReference>
<keyword evidence="3" id="KW-1185">Reference proteome</keyword>
<accession>G0N2N3</accession>
<sequence>MTSKKVSTTRESQKTTRKLTTTTSKSSSVSTTVHPGPCTPLSSTTLLFAYSNDFDQSFVTDVINNYLKNEISPHYTTFASIRFDTKAQGDFGYFTNFRDIALYAQNHPPQPSLGFASNNSGSDVLRMIDRFLDNTRVPVCGSRMIIYAKRYPNETDYSQIVAKMRQHHVYLSILASTFPSGGYHPETLYDIASKTNGMCELDSDVDMEKAVDQTVSNPYLVYAANPIVSGSGRVSLPVLSVLQNQHGNIISNEYTLNSIPYGMQLQYGYSDSKQRKLHIRIYMKQDNLIDYWLPYDN</sequence>
<dbReference type="PANTHER" id="PTHR23062:SF3">
    <property type="entry name" value="ANF_RECEPTOR DOMAIN-CONTAINING PROTEIN-RELATED"/>
    <property type="match status" value="1"/>
</dbReference>
<feature type="compositionally biased region" description="Polar residues" evidence="1">
    <location>
        <begin position="1"/>
        <end position="10"/>
    </location>
</feature>
<organism evidence="3">
    <name type="scientific">Caenorhabditis brenneri</name>
    <name type="common">Nematode worm</name>
    <dbReference type="NCBI Taxonomy" id="135651"/>
    <lineage>
        <taxon>Eukaryota</taxon>
        <taxon>Metazoa</taxon>
        <taxon>Ecdysozoa</taxon>
        <taxon>Nematoda</taxon>
        <taxon>Chromadorea</taxon>
        <taxon>Rhabditida</taxon>
        <taxon>Rhabditina</taxon>
        <taxon>Rhabditomorpha</taxon>
        <taxon>Rhabditoidea</taxon>
        <taxon>Rhabditidae</taxon>
        <taxon>Peloderinae</taxon>
        <taxon>Caenorhabditis</taxon>
    </lineage>
</organism>
<evidence type="ECO:0000313" key="3">
    <source>
        <dbReference type="Proteomes" id="UP000008068"/>
    </source>
</evidence>
<evidence type="ECO:0000313" key="2">
    <source>
        <dbReference type="EMBL" id="EGT50792.1"/>
    </source>
</evidence>
<name>G0N2N3_CAEBE</name>
<reference evidence="3" key="1">
    <citation type="submission" date="2011-07" db="EMBL/GenBank/DDBJ databases">
        <authorList>
            <consortium name="Caenorhabditis brenneri Sequencing and Analysis Consortium"/>
            <person name="Wilson R.K."/>
        </authorList>
    </citation>
    <scope>NUCLEOTIDE SEQUENCE [LARGE SCALE GENOMIC DNA]</scope>
    <source>
        <strain evidence="3">PB2801</strain>
    </source>
</reference>
<dbReference type="EMBL" id="GL379830">
    <property type="protein sequence ID" value="EGT50792.1"/>
    <property type="molecule type" value="Genomic_DNA"/>
</dbReference>